<dbReference type="PANTHER" id="PTHR24276">
    <property type="entry name" value="POLYSERASE-RELATED"/>
    <property type="match status" value="1"/>
</dbReference>
<dbReference type="PRINTS" id="PR00722">
    <property type="entry name" value="CHYMOTRYPSIN"/>
</dbReference>
<dbReference type="InterPro" id="IPR033116">
    <property type="entry name" value="TRYPSIN_SER"/>
</dbReference>
<dbReference type="InterPro" id="IPR009003">
    <property type="entry name" value="Peptidase_S1_PA"/>
</dbReference>
<dbReference type="InterPro" id="IPR050430">
    <property type="entry name" value="Peptidase_S1"/>
</dbReference>
<protein>
    <recommendedName>
        <fullName evidence="9">Peptidase S1 domain-containing protein</fullName>
    </recommendedName>
</protein>
<dbReference type="PROSITE" id="PS50240">
    <property type="entry name" value="TRYPSIN_DOM"/>
    <property type="match status" value="1"/>
</dbReference>
<dbReference type="SUPFAM" id="SSF50494">
    <property type="entry name" value="Trypsin-like serine proteases"/>
    <property type="match status" value="1"/>
</dbReference>
<dbReference type="FunFam" id="2.40.10.10:FF:000036">
    <property type="entry name" value="Trypsin beta"/>
    <property type="match status" value="1"/>
</dbReference>
<feature type="chain" id="PRO_5044001218" description="Peptidase S1 domain-containing protein" evidence="8">
    <location>
        <begin position="17"/>
        <end position="236"/>
    </location>
</feature>
<evidence type="ECO:0000256" key="2">
    <source>
        <dbReference type="ARBA" id="ARBA00007664"/>
    </source>
</evidence>
<gene>
    <name evidence="10" type="ORF">NQ314_010207</name>
</gene>
<name>A0AAV8XTI1_9CUCU</name>
<dbReference type="Gene3D" id="2.40.10.10">
    <property type="entry name" value="Trypsin-like serine proteases"/>
    <property type="match status" value="3"/>
</dbReference>
<proteinExistence type="inferred from homology"/>
<feature type="domain" description="Peptidase S1" evidence="9">
    <location>
        <begin position="46"/>
        <end position="236"/>
    </location>
</feature>
<evidence type="ECO:0000259" key="9">
    <source>
        <dbReference type="PROSITE" id="PS50240"/>
    </source>
</evidence>
<dbReference type="InterPro" id="IPR001314">
    <property type="entry name" value="Peptidase_S1A"/>
</dbReference>
<dbReference type="EMBL" id="JANEYF010002810">
    <property type="protein sequence ID" value="KAJ8941983.1"/>
    <property type="molecule type" value="Genomic_DNA"/>
</dbReference>
<feature type="signal peptide" evidence="8">
    <location>
        <begin position="1"/>
        <end position="16"/>
    </location>
</feature>
<comment type="similarity">
    <text evidence="2">Belongs to the peptidase S1 family.</text>
</comment>
<keyword evidence="4 7" id="KW-0378">Hydrolase</keyword>
<evidence type="ECO:0000256" key="7">
    <source>
        <dbReference type="RuleBase" id="RU363034"/>
    </source>
</evidence>
<evidence type="ECO:0000256" key="3">
    <source>
        <dbReference type="ARBA" id="ARBA00022670"/>
    </source>
</evidence>
<dbReference type="PROSITE" id="PS00134">
    <property type="entry name" value="TRYPSIN_HIS"/>
    <property type="match status" value="1"/>
</dbReference>
<dbReference type="GO" id="GO:0004252">
    <property type="term" value="F:serine-type endopeptidase activity"/>
    <property type="evidence" value="ECO:0007669"/>
    <property type="project" value="InterPro"/>
</dbReference>
<dbReference type="GO" id="GO:0006508">
    <property type="term" value="P:proteolysis"/>
    <property type="evidence" value="ECO:0007669"/>
    <property type="project" value="UniProtKB-KW"/>
</dbReference>
<keyword evidence="8" id="KW-0732">Signal</keyword>
<dbReference type="Pfam" id="PF00089">
    <property type="entry name" value="Trypsin"/>
    <property type="match status" value="2"/>
</dbReference>
<evidence type="ECO:0000256" key="4">
    <source>
        <dbReference type="ARBA" id="ARBA00022801"/>
    </source>
</evidence>
<sequence>MKGVILLLALLGVAWAYPQGNIDDFPMRRMYVDVKDYKPPGLETRIINGQEVIPHSIPYQVWLLFRSSPSSTSGWTCGGTLITRRFVLTAAHCISGSSTISNDIGVIELEELIEINEFVNVAPLPRLADLDNLYEAENVRVSGWGLTTGGGSRSDVLLAVNSTVLPNAQCRSVFNIFEETEICISGEGGVGACNGDSGGPLTAGNTQVGIVSYGRTGCLAGYPSVFVRITSFSLLD</sequence>
<dbReference type="InterPro" id="IPR001254">
    <property type="entry name" value="Trypsin_dom"/>
</dbReference>
<dbReference type="Proteomes" id="UP001162156">
    <property type="component" value="Unassembled WGS sequence"/>
</dbReference>
<dbReference type="InterPro" id="IPR043504">
    <property type="entry name" value="Peptidase_S1_PA_chymotrypsin"/>
</dbReference>
<evidence type="ECO:0000256" key="8">
    <source>
        <dbReference type="SAM" id="SignalP"/>
    </source>
</evidence>
<organism evidence="10 11">
    <name type="scientific">Rhamnusium bicolor</name>
    <dbReference type="NCBI Taxonomy" id="1586634"/>
    <lineage>
        <taxon>Eukaryota</taxon>
        <taxon>Metazoa</taxon>
        <taxon>Ecdysozoa</taxon>
        <taxon>Arthropoda</taxon>
        <taxon>Hexapoda</taxon>
        <taxon>Insecta</taxon>
        <taxon>Pterygota</taxon>
        <taxon>Neoptera</taxon>
        <taxon>Endopterygota</taxon>
        <taxon>Coleoptera</taxon>
        <taxon>Polyphaga</taxon>
        <taxon>Cucujiformia</taxon>
        <taxon>Chrysomeloidea</taxon>
        <taxon>Cerambycidae</taxon>
        <taxon>Lepturinae</taxon>
        <taxon>Rhagiini</taxon>
        <taxon>Rhamnusium</taxon>
    </lineage>
</organism>
<evidence type="ECO:0000256" key="6">
    <source>
        <dbReference type="ARBA" id="ARBA00023157"/>
    </source>
</evidence>
<dbReference type="InterPro" id="IPR018114">
    <property type="entry name" value="TRYPSIN_HIS"/>
</dbReference>
<keyword evidence="11" id="KW-1185">Reference proteome</keyword>
<dbReference type="PANTHER" id="PTHR24276:SF98">
    <property type="entry name" value="FI18310P1-RELATED"/>
    <property type="match status" value="1"/>
</dbReference>
<comment type="subcellular location">
    <subcellularLocation>
        <location evidence="1">Secreted</location>
        <location evidence="1">Extracellular space</location>
    </subcellularLocation>
</comment>
<dbReference type="GO" id="GO:0005576">
    <property type="term" value="C:extracellular region"/>
    <property type="evidence" value="ECO:0007669"/>
    <property type="project" value="UniProtKB-SubCell"/>
</dbReference>
<keyword evidence="5 7" id="KW-0720">Serine protease</keyword>
<keyword evidence="3 7" id="KW-0645">Protease</keyword>
<evidence type="ECO:0000313" key="10">
    <source>
        <dbReference type="EMBL" id="KAJ8941983.1"/>
    </source>
</evidence>
<accession>A0AAV8XTI1</accession>
<dbReference type="CDD" id="cd00190">
    <property type="entry name" value="Tryp_SPc"/>
    <property type="match status" value="1"/>
</dbReference>
<evidence type="ECO:0000313" key="11">
    <source>
        <dbReference type="Proteomes" id="UP001162156"/>
    </source>
</evidence>
<evidence type="ECO:0000256" key="1">
    <source>
        <dbReference type="ARBA" id="ARBA00004239"/>
    </source>
</evidence>
<dbReference type="AlphaFoldDB" id="A0AAV8XTI1"/>
<evidence type="ECO:0000256" key="5">
    <source>
        <dbReference type="ARBA" id="ARBA00022825"/>
    </source>
</evidence>
<comment type="caution">
    <text evidence="10">The sequence shown here is derived from an EMBL/GenBank/DDBJ whole genome shotgun (WGS) entry which is preliminary data.</text>
</comment>
<dbReference type="SMART" id="SM00020">
    <property type="entry name" value="Tryp_SPc"/>
    <property type="match status" value="1"/>
</dbReference>
<keyword evidence="6" id="KW-1015">Disulfide bond</keyword>
<reference evidence="10" key="1">
    <citation type="journal article" date="2023" name="Insect Mol. Biol.">
        <title>Genome sequencing provides insights into the evolution of gene families encoding plant cell wall-degrading enzymes in longhorned beetles.</title>
        <authorList>
            <person name="Shin N.R."/>
            <person name="Okamura Y."/>
            <person name="Kirsch R."/>
            <person name="Pauchet Y."/>
        </authorList>
    </citation>
    <scope>NUCLEOTIDE SEQUENCE</scope>
    <source>
        <strain evidence="10">RBIC_L_NR</strain>
    </source>
</reference>
<dbReference type="PROSITE" id="PS00135">
    <property type="entry name" value="TRYPSIN_SER"/>
    <property type="match status" value="1"/>
</dbReference>